<proteinExistence type="predicted"/>
<evidence type="ECO:0000313" key="1">
    <source>
        <dbReference type="EMBL" id="KAK5632195.1"/>
    </source>
</evidence>
<dbReference type="EMBL" id="JAWHQM010000023">
    <property type="protein sequence ID" value="KAK5632195.1"/>
    <property type="molecule type" value="Genomic_DNA"/>
</dbReference>
<organism evidence="1 2">
    <name type="scientific">Xylaria bambusicola</name>
    <dbReference type="NCBI Taxonomy" id="326684"/>
    <lineage>
        <taxon>Eukaryota</taxon>
        <taxon>Fungi</taxon>
        <taxon>Dikarya</taxon>
        <taxon>Ascomycota</taxon>
        <taxon>Pezizomycotina</taxon>
        <taxon>Sordariomycetes</taxon>
        <taxon>Xylariomycetidae</taxon>
        <taxon>Xylariales</taxon>
        <taxon>Xylariaceae</taxon>
        <taxon>Xylaria</taxon>
    </lineage>
</organism>
<reference evidence="1 2" key="1">
    <citation type="submission" date="2023-10" db="EMBL/GenBank/DDBJ databases">
        <title>Draft genome sequence of Xylaria bambusicola isolate GMP-LS, the root and basal stem rot pathogen of sugarcane in Indonesia.</title>
        <authorList>
            <person name="Selvaraj P."/>
            <person name="Muralishankar V."/>
            <person name="Muruganantham S."/>
            <person name="Sp S."/>
            <person name="Haryani S."/>
            <person name="Lau K.J.X."/>
            <person name="Naqvi N.I."/>
        </authorList>
    </citation>
    <scope>NUCLEOTIDE SEQUENCE [LARGE SCALE GENOMIC DNA]</scope>
    <source>
        <strain evidence="1">GMP-LS</strain>
    </source>
</reference>
<keyword evidence="2" id="KW-1185">Reference proteome</keyword>
<comment type="caution">
    <text evidence="1">The sequence shown here is derived from an EMBL/GenBank/DDBJ whole genome shotgun (WGS) entry which is preliminary data.</text>
</comment>
<dbReference type="Proteomes" id="UP001305414">
    <property type="component" value="Unassembled WGS sequence"/>
</dbReference>
<protein>
    <submittedName>
        <fullName evidence="1">Uncharacterized protein</fullName>
    </submittedName>
</protein>
<gene>
    <name evidence="1" type="ORF">RRF57_007909</name>
</gene>
<name>A0AAN7Z073_9PEZI</name>
<dbReference type="AlphaFoldDB" id="A0AAN7Z073"/>
<accession>A0AAN7Z073</accession>
<evidence type="ECO:0000313" key="2">
    <source>
        <dbReference type="Proteomes" id="UP001305414"/>
    </source>
</evidence>
<sequence length="87" mass="9832">MTDLCHFRMEMVKLQDRGLFEISGSCVMSQAHNLSPGVYDNDSRADGRHILFGDRDDVLDVCVVNLNANGMEKLQNFQRSPGKDQPF</sequence>